<organism evidence="2 3">
    <name type="scientific">Trichogramma kaykai</name>
    <dbReference type="NCBI Taxonomy" id="54128"/>
    <lineage>
        <taxon>Eukaryota</taxon>
        <taxon>Metazoa</taxon>
        <taxon>Ecdysozoa</taxon>
        <taxon>Arthropoda</taxon>
        <taxon>Hexapoda</taxon>
        <taxon>Insecta</taxon>
        <taxon>Pterygota</taxon>
        <taxon>Neoptera</taxon>
        <taxon>Endopterygota</taxon>
        <taxon>Hymenoptera</taxon>
        <taxon>Apocrita</taxon>
        <taxon>Proctotrupomorpha</taxon>
        <taxon>Chalcidoidea</taxon>
        <taxon>Trichogrammatidae</taxon>
        <taxon>Trichogramma</taxon>
    </lineage>
</organism>
<name>A0ABD2WP19_9HYME</name>
<comment type="caution">
    <text evidence="2">The sequence shown here is derived from an EMBL/GenBank/DDBJ whole genome shotgun (WGS) entry which is preliminary data.</text>
</comment>
<sequence>MTGLQATKVLQSWQLSFDGENRKEPWNFLENVRDCRASNDNPTDKLLNAMPAVLKGKSQRWFHENKRDLDPISEGLRSSIRENASQQNDSAGY</sequence>
<feature type="compositionally biased region" description="Polar residues" evidence="1">
    <location>
        <begin position="81"/>
        <end position="93"/>
    </location>
</feature>
<accession>A0ABD2WP19</accession>
<evidence type="ECO:0000313" key="3">
    <source>
        <dbReference type="Proteomes" id="UP001627154"/>
    </source>
</evidence>
<reference evidence="2 3" key="1">
    <citation type="journal article" date="2024" name="bioRxiv">
        <title>A reference genome for Trichogramma kaykai: A tiny desert-dwelling parasitoid wasp with competing sex-ratio distorters.</title>
        <authorList>
            <person name="Culotta J."/>
            <person name="Lindsey A.R."/>
        </authorList>
    </citation>
    <scope>NUCLEOTIDE SEQUENCE [LARGE SCALE GENOMIC DNA]</scope>
    <source>
        <strain evidence="2 3">KSX58</strain>
    </source>
</reference>
<keyword evidence="3" id="KW-1185">Reference proteome</keyword>
<dbReference type="AlphaFoldDB" id="A0ABD2WP19"/>
<gene>
    <name evidence="2" type="ORF">TKK_011583</name>
</gene>
<feature type="region of interest" description="Disordered" evidence="1">
    <location>
        <begin position="73"/>
        <end position="93"/>
    </location>
</feature>
<dbReference type="EMBL" id="JBJJXI010000092">
    <property type="protein sequence ID" value="KAL3394595.1"/>
    <property type="molecule type" value="Genomic_DNA"/>
</dbReference>
<proteinExistence type="predicted"/>
<evidence type="ECO:0000313" key="2">
    <source>
        <dbReference type="EMBL" id="KAL3394595.1"/>
    </source>
</evidence>
<dbReference type="Proteomes" id="UP001627154">
    <property type="component" value="Unassembled WGS sequence"/>
</dbReference>
<protein>
    <submittedName>
        <fullName evidence="2">Uncharacterized protein</fullName>
    </submittedName>
</protein>
<evidence type="ECO:0000256" key="1">
    <source>
        <dbReference type="SAM" id="MobiDB-lite"/>
    </source>
</evidence>